<organism evidence="3 4">
    <name type="scientific">Nitrospira tepida</name>
    <dbReference type="NCBI Taxonomy" id="2973512"/>
    <lineage>
        <taxon>Bacteria</taxon>
        <taxon>Pseudomonadati</taxon>
        <taxon>Nitrospirota</taxon>
        <taxon>Nitrospiria</taxon>
        <taxon>Nitrospirales</taxon>
        <taxon>Nitrospiraceae</taxon>
        <taxon>Nitrospira</taxon>
    </lineage>
</organism>
<evidence type="ECO:0000256" key="1">
    <source>
        <dbReference type="SAM" id="MobiDB-lite"/>
    </source>
</evidence>
<feature type="chain" id="PRO_5041665301" description="TonB-dependent receptor" evidence="2">
    <location>
        <begin position="27"/>
        <end position="197"/>
    </location>
</feature>
<keyword evidence="4" id="KW-1185">Reference proteome</keyword>
<dbReference type="Proteomes" id="UP001179121">
    <property type="component" value="Chromosome"/>
</dbReference>
<evidence type="ECO:0000313" key="4">
    <source>
        <dbReference type="Proteomes" id="UP001179121"/>
    </source>
</evidence>
<reference evidence="3" key="1">
    <citation type="submission" date="2022-10" db="EMBL/GenBank/DDBJ databases">
        <authorList>
            <person name="Koch H."/>
        </authorList>
    </citation>
    <scope>NUCLEOTIDE SEQUENCE</scope>
    <source>
        <strain evidence="3">DNF</strain>
    </source>
</reference>
<feature type="region of interest" description="Disordered" evidence="1">
    <location>
        <begin position="31"/>
        <end position="68"/>
    </location>
</feature>
<feature type="signal peptide" evidence="2">
    <location>
        <begin position="1"/>
        <end position="26"/>
    </location>
</feature>
<dbReference type="EMBL" id="OX365700">
    <property type="protein sequence ID" value="CAI4030768.1"/>
    <property type="molecule type" value="Genomic_DNA"/>
</dbReference>
<name>A0AA86MXB7_9BACT</name>
<gene>
    <name evidence="3" type="ORF">DNFV4_01198</name>
</gene>
<dbReference type="AlphaFoldDB" id="A0AA86MXB7"/>
<keyword evidence="2" id="KW-0732">Signal</keyword>
<proteinExistence type="predicted"/>
<protein>
    <recommendedName>
        <fullName evidence="5">TonB-dependent receptor</fullName>
    </recommendedName>
</protein>
<evidence type="ECO:0008006" key="5">
    <source>
        <dbReference type="Google" id="ProtNLM"/>
    </source>
</evidence>
<evidence type="ECO:0000256" key="2">
    <source>
        <dbReference type="SAM" id="SignalP"/>
    </source>
</evidence>
<sequence>MSGQRSIGLMARGLALAALVSAGAAASAGEIERRLEGSPPSLSTLQRGTPDRIPGPTVSAPLPDQSTRLLREPPTITGEIHVGDHTLIPYLGAGFGGGYATERDRMLGQDPTLQQKHILGNMNGGGYLPNEFQMGFRIPSSPLLSRQSTGVNRQTIRKRQRSQSLDVLTMDDRRLTNDDHLHAASRPPRLEFPLLIG</sequence>
<dbReference type="KEGG" id="nti:DNFV4_01198"/>
<accession>A0AA86MXB7</accession>
<evidence type="ECO:0000313" key="3">
    <source>
        <dbReference type="EMBL" id="CAI4030768.1"/>
    </source>
</evidence>